<dbReference type="EMBL" id="CP029159">
    <property type="protein sequence ID" value="QKM66196.1"/>
    <property type="molecule type" value="Genomic_DNA"/>
</dbReference>
<dbReference type="PROSITE" id="PS00622">
    <property type="entry name" value="HTH_LUXR_1"/>
    <property type="match status" value="1"/>
</dbReference>
<dbReference type="SMART" id="SM00421">
    <property type="entry name" value="HTH_LUXR"/>
    <property type="match status" value="1"/>
</dbReference>
<sequence>MGGLASPARTRVASGGGRGTRTVPTRRDPSEGAALVGRRHETRRLHRLVSGLGAGRGGALLILGDVGIGKTALLDSLRTPPRTTVLRARGDERDGERDYAGLRRLCAPLSDAVAGLPEPQRDALERVLRPAADGDPEAFLVATATLGLLSEAAAELPVLCVVDDAQWLDRASARVLAFAARRVTDTRVGFLVGARRPNDRNELASLPTLLLTGLPERDARRLSTRVLAPLDRSVRDRVIAEAGGNPLVLLELSRTVDFPAPAAPPGATCTGTPVEDGFRRRITALPEDTRQLLLVAAVEPTGRPLQLWRAARHLGIGIAAAAPAEEAALLRVDLWTRFSHPLVRSIVWYEATPAERRTAHRALAVAAAAAQEPERWMWHHSQSLPAPDEGVAGALERSASLDPAPGRAAAFLEAAALLTPDARDRTARTLRAAGTHYDAGAHDAAERLVNRACSGLLDEQSNARLETLRARMALDRGRCDTAAGLFRRAAALMSSVDAPLARTLRLEGLVAAAHTGRFAVGPQPPEPADDLGPALPPGPPRPVDLLLAALTARESGGVELAAPALDRALRAYLDGQDTYPYGPGEAWAVCSAAIDLWNESAWRRLADRQVRNARHTGAPAVLPAALGRRALVHVHAGELGAAAALVREIDSLPGGEAGWDVPCVRIALAAWRGDRNRTARLASEAGRDAVSRGDGHLLTAVGYARAVLANGLDRPADAVRIWRFDLHLDETGFYTWGLVELVEAAARSGAPDLAAAALDRVLRRTRTGSTDWASGVRLCSRALLSDTAEAGELHQEAIRRLDLSHAVLHAARGRLLYGEWLRAGGYRVEARRQLRRAYAVFSACGATAFAARAARELRAAGESTRTARIGRADTSCLTPREREIAELVATGVTTREVGTSLHVSPRTVDAHLRSVFKKMGISSRRQLRGVIPLGGER</sequence>
<dbReference type="InterPro" id="IPR000792">
    <property type="entry name" value="Tscrpt_reg_LuxR_C"/>
</dbReference>
<dbReference type="GO" id="GO:0005524">
    <property type="term" value="F:ATP binding"/>
    <property type="evidence" value="ECO:0007669"/>
    <property type="project" value="UniProtKB-KW"/>
</dbReference>
<dbReference type="InterPro" id="IPR016032">
    <property type="entry name" value="Sig_transdc_resp-reg_C-effctor"/>
</dbReference>
<organism evidence="5 6">
    <name type="scientific">Streptomyces tsukubensis (strain DSM 42081 / NBRC 108919 / NRRL 18488 / 9993)</name>
    <dbReference type="NCBI Taxonomy" id="1114943"/>
    <lineage>
        <taxon>Bacteria</taxon>
        <taxon>Bacillati</taxon>
        <taxon>Actinomycetota</taxon>
        <taxon>Actinomycetes</taxon>
        <taxon>Kitasatosporales</taxon>
        <taxon>Streptomycetaceae</taxon>
        <taxon>Streptomyces</taxon>
    </lineage>
</organism>
<dbReference type="Proteomes" id="UP000005940">
    <property type="component" value="Chromosome"/>
</dbReference>
<dbReference type="GO" id="GO:0005737">
    <property type="term" value="C:cytoplasm"/>
    <property type="evidence" value="ECO:0007669"/>
    <property type="project" value="TreeGrafter"/>
</dbReference>
<evidence type="ECO:0000313" key="5">
    <source>
        <dbReference type="EMBL" id="QKM66196.1"/>
    </source>
</evidence>
<dbReference type="Gene3D" id="1.10.10.10">
    <property type="entry name" value="Winged helix-like DNA-binding domain superfamily/Winged helix DNA-binding domain"/>
    <property type="match status" value="1"/>
</dbReference>
<proteinExistence type="predicted"/>
<dbReference type="InterPro" id="IPR027417">
    <property type="entry name" value="P-loop_NTPase"/>
</dbReference>
<keyword evidence="1" id="KW-0547">Nucleotide-binding</keyword>
<evidence type="ECO:0000313" key="6">
    <source>
        <dbReference type="Proteomes" id="UP000005940"/>
    </source>
</evidence>
<evidence type="ECO:0000259" key="4">
    <source>
        <dbReference type="PROSITE" id="PS50043"/>
    </source>
</evidence>
<dbReference type="SUPFAM" id="SSF52540">
    <property type="entry name" value="P-loop containing nucleoside triphosphate hydrolases"/>
    <property type="match status" value="1"/>
</dbReference>
<protein>
    <submittedName>
        <fullName evidence="5">Helix-turn-helix transcriptional regulator</fullName>
    </submittedName>
</protein>
<dbReference type="PRINTS" id="PR00038">
    <property type="entry name" value="HTHLUXR"/>
</dbReference>
<keyword evidence="2" id="KW-0067">ATP-binding</keyword>
<dbReference type="PANTHER" id="PTHR16305:SF35">
    <property type="entry name" value="TRANSCRIPTIONAL ACTIVATOR DOMAIN"/>
    <property type="match status" value="1"/>
</dbReference>
<dbReference type="AlphaFoldDB" id="A0A7G3U7B6"/>
<reference evidence="5 6" key="1">
    <citation type="journal article" date="2012" name="J. Bacteriol.">
        <title>Draft genome of Streptomyces tsukubaensis NRRL 18488, the producer of the clinically important immunosuppressant tacrolimus (FK506).</title>
        <authorList>
            <person name="Barreiro C."/>
            <person name="Prieto C."/>
            <person name="Sola-Landa A."/>
            <person name="Solera E."/>
            <person name="Martinez-Castro M."/>
            <person name="Perez-Redondo R."/>
            <person name="Garcia-Estrada C."/>
            <person name="Aparicio J.F."/>
            <person name="Fernandez-Martinez L.T."/>
            <person name="Santos-Aberturas J."/>
            <person name="Salehi-Najafabadi Z."/>
            <person name="Rodriguez-Garcia A."/>
            <person name="Tauch A."/>
            <person name="Martin J.F."/>
        </authorList>
    </citation>
    <scope>NUCLEOTIDE SEQUENCE [LARGE SCALE GENOMIC DNA]</scope>
    <source>
        <strain evidence="6">DSM 42081 / NBRC 108919 / NRRL 18488 / 9993</strain>
    </source>
</reference>
<gene>
    <name evidence="5" type="ORF">STSU_002460</name>
</gene>
<dbReference type="InterPro" id="IPR036388">
    <property type="entry name" value="WH-like_DNA-bd_sf"/>
</dbReference>
<dbReference type="GO" id="GO:0004016">
    <property type="term" value="F:adenylate cyclase activity"/>
    <property type="evidence" value="ECO:0007669"/>
    <property type="project" value="TreeGrafter"/>
</dbReference>
<dbReference type="SUPFAM" id="SSF46894">
    <property type="entry name" value="C-terminal effector domain of the bipartite response regulators"/>
    <property type="match status" value="1"/>
</dbReference>
<dbReference type="InterPro" id="IPR041664">
    <property type="entry name" value="AAA_16"/>
</dbReference>
<dbReference type="GO" id="GO:0006355">
    <property type="term" value="P:regulation of DNA-templated transcription"/>
    <property type="evidence" value="ECO:0007669"/>
    <property type="project" value="InterPro"/>
</dbReference>
<dbReference type="PANTHER" id="PTHR16305">
    <property type="entry name" value="TESTICULAR SOLUBLE ADENYLYL CYCLASE"/>
    <property type="match status" value="1"/>
</dbReference>
<evidence type="ECO:0000256" key="1">
    <source>
        <dbReference type="ARBA" id="ARBA00022741"/>
    </source>
</evidence>
<dbReference type="Pfam" id="PF00196">
    <property type="entry name" value="GerE"/>
    <property type="match status" value="1"/>
</dbReference>
<keyword evidence="6" id="KW-1185">Reference proteome</keyword>
<feature type="domain" description="HTH luxR-type" evidence="4">
    <location>
        <begin position="870"/>
        <end position="935"/>
    </location>
</feature>
<dbReference type="Pfam" id="PF13191">
    <property type="entry name" value="AAA_16"/>
    <property type="match status" value="1"/>
</dbReference>
<accession>A0A7G3U7B6</accession>
<name>A0A7G3U7B6_STRT9</name>
<evidence type="ECO:0000256" key="2">
    <source>
        <dbReference type="ARBA" id="ARBA00022840"/>
    </source>
</evidence>
<dbReference type="GO" id="GO:0003677">
    <property type="term" value="F:DNA binding"/>
    <property type="evidence" value="ECO:0007669"/>
    <property type="project" value="InterPro"/>
</dbReference>
<dbReference type="PROSITE" id="PS50043">
    <property type="entry name" value="HTH_LUXR_2"/>
    <property type="match status" value="1"/>
</dbReference>
<evidence type="ECO:0000256" key="3">
    <source>
        <dbReference type="SAM" id="MobiDB-lite"/>
    </source>
</evidence>
<feature type="region of interest" description="Disordered" evidence="3">
    <location>
        <begin position="1"/>
        <end position="34"/>
    </location>
</feature>
<dbReference type="CDD" id="cd06170">
    <property type="entry name" value="LuxR_C_like"/>
    <property type="match status" value="1"/>
</dbReference>
<feature type="region of interest" description="Disordered" evidence="3">
    <location>
        <begin position="518"/>
        <end position="537"/>
    </location>
</feature>